<dbReference type="GO" id="GO:0005576">
    <property type="term" value="C:extracellular region"/>
    <property type="evidence" value="ECO:0007669"/>
    <property type="project" value="UniProtKB-SubCell"/>
</dbReference>
<dbReference type="InterPro" id="IPR002016">
    <property type="entry name" value="Haem_peroxidase"/>
</dbReference>
<keyword evidence="9 18" id="KW-0479">Metal-binding</keyword>
<evidence type="ECO:0000256" key="3">
    <source>
        <dbReference type="ARBA" id="ARBA00004613"/>
    </source>
</evidence>
<comment type="catalytic activity">
    <reaction evidence="1 21">
        <text>2 a phenolic donor + H2O2 = 2 a phenolic radical donor + 2 H2O</text>
        <dbReference type="Rhea" id="RHEA:56136"/>
        <dbReference type="ChEBI" id="CHEBI:15377"/>
        <dbReference type="ChEBI" id="CHEBI:16240"/>
        <dbReference type="ChEBI" id="CHEBI:139520"/>
        <dbReference type="ChEBI" id="CHEBI:139521"/>
        <dbReference type="EC" id="1.11.1.7"/>
    </reaction>
</comment>
<dbReference type="Gene3D" id="1.10.520.10">
    <property type="match status" value="1"/>
</dbReference>
<name>A0A166GTV5_DAUCS</name>
<feature type="site" description="Transition state stabilizer" evidence="19">
    <location>
        <position position="65"/>
    </location>
</feature>
<keyword evidence="16 21" id="KW-0376">Hydrogen peroxide</keyword>
<proteinExistence type="inferred from homology"/>
<keyword evidence="13 18" id="KW-0408">Iron</keyword>
<feature type="binding site" evidence="18">
    <location>
        <position position="246"/>
    </location>
    <ligand>
        <name>Ca(2+)</name>
        <dbReference type="ChEBI" id="CHEBI:29108"/>
        <label>2</label>
    </ligand>
</feature>
<dbReference type="EMBL" id="LNRQ01000001">
    <property type="protein sequence ID" value="KZN09339.1"/>
    <property type="molecule type" value="Genomic_DNA"/>
</dbReference>
<feature type="disulfide bond" evidence="20">
    <location>
        <begin position="121"/>
        <end position="327"/>
    </location>
</feature>
<evidence type="ECO:0000256" key="6">
    <source>
        <dbReference type="ARBA" id="ARBA00022525"/>
    </source>
</evidence>
<keyword evidence="10" id="KW-0732">Signal</keyword>
<evidence type="ECO:0000313" key="23">
    <source>
        <dbReference type="EMBL" id="KZN09339.1"/>
    </source>
</evidence>
<feature type="binding site" evidence="18">
    <location>
        <position position="75"/>
    </location>
    <ligand>
        <name>Ca(2+)</name>
        <dbReference type="ChEBI" id="CHEBI:29108"/>
        <label>1</label>
    </ligand>
</feature>
<dbReference type="PANTHER" id="PTHR31388:SF6">
    <property type="entry name" value="PEROXIDASE"/>
    <property type="match status" value="1"/>
</dbReference>
<evidence type="ECO:0000256" key="4">
    <source>
        <dbReference type="ARBA" id="ARBA00006873"/>
    </source>
</evidence>
<keyword evidence="11 18" id="KW-0106">Calcium</keyword>
<dbReference type="PROSITE" id="PS00435">
    <property type="entry name" value="PEROXIDASE_1"/>
    <property type="match status" value="1"/>
</dbReference>
<feature type="disulfide bond" evidence="20">
    <location>
        <begin position="200"/>
        <end position="232"/>
    </location>
</feature>
<comment type="cofactor">
    <cofactor evidence="18 21">
        <name>Ca(2+)</name>
        <dbReference type="ChEBI" id="CHEBI:29108"/>
    </cofactor>
    <text evidence="18 21">Binds 2 calcium ions per subunit.</text>
</comment>
<evidence type="ECO:0000256" key="9">
    <source>
        <dbReference type="ARBA" id="ARBA00022723"/>
    </source>
</evidence>
<evidence type="ECO:0000256" key="11">
    <source>
        <dbReference type="ARBA" id="ARBA00022837"/>
    </source>
</evidence>
<evidence type="ECO:0000259" key="22">
    <source>
        <dbReference type="PROSITE" id="PS50873"/>
    </source>
</evidence>
<evidence type="ECO:0000256" key="18">
    <source>
        <dbReference type="PIRSR" id="PIRSR600823-3"/>
    </source>
</evidence>
<feature type="binding site" description="axial binding residue" evidence="18">
    <location>
        <position position="193"/>
    </location>
    <ligand>
        <name>heme b</name>
        <dbReference type="ChEBI" id="CHEBI:60344"/>
    </ligand>
    <ligandPart>
        <name>Fe</name>
        <dbReference type="ChEBI" id="CHEBI:18248"/>
    </ligandPart>
</feature>
<feature type="binding site" evidence="18">
    <location>
        <position position="70"/>
    </location>
    <ligand>
        <name>Ca(2+)</name>
        <dbReference type="ChEBI" id="CHEBI:29108"/>
        <label>1</label>
    </ligand>
</feature>
<dbReference type="Gene3D" id="1.10.420.10">
    <property type="entry name" value="Peroxidase, domain 2"/>
    <property type="match status" value="1"/>
</dbReference>
<feature type="binding site" evidence="18">
    <location>
        <position position="79"/>
    </location>
    <ligand>
        <name>Ca(2+)</name>
        <dbReference type="ChEBI" id="CHEBI:29108"/>
        <label>1</label>
    </ligand>
</feature>
<evidence type="ECO:0000256" key="5">
    <source>
        <dbReference type="ARBA" id="ARBA00012313"/>
    </source>
</evidence>
<dbReference type="AlphaFoldDB" id="A0A166GTV5"/>
<comment type="caution">
    <text evidence="23">The sequence shown here is derived from an EMBL/GenBank/DDBJ whole genome shotgun (WGS) entry which is preliminary data.</text>
</comment>
<feature type="binding site" evidence="18">
    <location>
        <position position="77"/>
    </location>
    <ligand>
        <name>Ca(2+)</name>
        <dbReference type="ChEBI" id="CHEBI:29108"/>
        <label>1</label>
    </ligand>
</feature>
<evidence type="ECO:0000256" key="1">
    <source>
        <dbReference type="ARBA" id="ARBA00000189"/>
    </source>
</evidence>
<feature type="binding site" evidence="18">
    <location>
        <position position="254"/>
    </location>
    <ligand>
        <name>Ca(2+)</name>
        <dbReference type="ChEBI" id="CHEBI:29108"/>
        <label>2</label>
    </ligand>
</feature>
<evidence type="ECO:0000256" key="12">
    <source>
        <dbReference type="ARBA" id="ARBA00023002"/>
    </source>
</evidence>
<keyword evidence="8 21" id="KW-0349">Heme</keyword>
<feature type="binding site" evidence="18">
    <location>
        <position position="73"/>
    </location>
    <ligand>
        <name>Ca(2+)</name>
        <dbReference type="ChEBI" id="CHEBI:29108"/>
        <label>1</label>
    </ligand>
</feature>
<dbReference type="OMA" id="PSPFDPI"/>
<keyword evidence="15" id="KW-0325">Glycoprotein</keyword>
<comment type="similarity">
    <text evidence="21">Belongs to the peroxidase family. Classical plant (class III) peroxidase subfamily.</text>
</comment>
<feature type="disulfide bond" evidence="20">
    <location>
        <begin position="71"/>
        <end position="76"/>
    </location>
</feature>
<dbReference type="CDD" id="cd00693">
    <property type="entry name" value="secretory_peroxidase"/>
    <property type="match status" value="1"/>
</dbReference>
<dbReference type="InterPro" id="IPR000823">
    <property type="entry name" value="Peroxidase_pln"/>
</dbReference>
<dbReference type="Pfam" id="PF00141">
    <property type="entry name" value="peroxidase"/>
    <property type="match status" value="1"/>
</dbReference>
<dbReference type="GO" id="GO:0042744">
    <property type="term" value="P:hydrogen peroxide catabolic process"/>
    <property type="evidence" value="ECO:0007669"/>
    <property type="project" value="UniProtKB-KW"/>
</dbReference>
<organism evidence="23">
    <name type="scientific">Daucus carota subsp. sativus</name>
    <name type="common">Carrot</name>
    <dbReference type="NCBI Taxonomy" id="79200"/>
    <lineage>
        <taxon>Eukaryota</taxon>
        <taxon>Viridiplantae</taxon>
        <taxon>Streptophyta</taxon>
        <taxon>Embryophyta</taxon>
        <taxon>Tracheophyta</taxon>
        <taxon>Spermatophyta</taxon>
        <taxon>Magnoliopsida</taxon>
        <taxon>eudicotyledons</taxon>
        <taxon>Gunneridae</taxon>
        <taxon>Pentapetalae</taxon>
        <taxon>asterids</taxon>
        <taxon>campanulids</taxon>
        <taxon>Apiales</taxon>
        <taxon>Apiaceae</taxon>
        <taxon>Apioideae</taxon>
        <taxon>Scandiceae</taxon>
        <taxon>Daucinae</taxon>
        <taxon>Daucus</taxon>
        <taxon>Daucus sect. Daucus</taxon>
    </lineage>
</organism>
<dbReference type="Gramene" id="KZN09339">
    <property type="protein sequence ID" value="KZN09339"/>
    <property type="gene ID" value="DCAR_001995"/>
</dbReference>
<evidence type="ECO:0000256" key="17">
    <source>
        <dbReference type="PIRSR" id="PIRSR600823-1"/>
    </source>
</evidence>
<dbReference type="PRINTS" id="PR00461">
    <property type="entry name" value="PLPEROXIDASE"/>
</dbReference>
<evidence type="ECO:0000256" key="7">
    <source>
        <dbReference type="ARBA" id="ARBA00022559"/>
    </source>
</evidence>
<keyword evidence="14 20" id="KW-1015">Disulfide bond</keyword>
<dbReference type="InterPro" id="IPR010255">
    <property type="entry name" value="Haem_peroxidase_sf"/>
</dbReference>
<dbReference type="PROSITE" id="PS50873">
    <property type="entry name" value="PEROXIDASE_4"/>
    <property type="match status" value="1"/>
</dbReference>
<comment type="similarity">
    <text evidence="4">Belongs to the peroxidase family. Ascorbate peroxidase subfamily.</text>
</comment>
<evidence type="ECO:0000256" key="21">
    <source>
        <dbReference type="RuleBase" id="RU362060"/>
    </source>
</evidence>
<reference evidence="23" key="1">
    <citation type="journal article" date="2016" name="Nat. Genet.">
        <title>A high-quality carrot genome assembly provides new insights into carotenoid accumulation and asterid genome evolution.</title>
        <authorList>
            <person name="Iorizzo M."/>
            <person name="Ellison S."/>
            <person name="Senalik D."/>
            <person name="Zeng P."/>
            <person name="Satapoomin P."/>
            <person name="Huang J."/>
            <person name="Bowman M."/>
            <person name="Iovene M."/>
            <person name="Sanseverino W."/>
            <person name="Cavagnaro P."/>
            <person name="Yildiz M."/>
            <person name="Macko-Podgorni A."/>
            <person name="Moranska E."/>
            <person name="Grzebelus E."/>
            <person name="Grzebelus D."/>
            <person name="Ashrafi H."/>
            <person name="Zheng Z."/>
            <person name="Cheng S."/>
            <person name="Spooner D."/>
            <person name="Van Deynze A."/>
            <person name="Simon P."/>
        </authorList>
    </citation>
    <scope>NUCLEOTIDE SEQUENCE [LARGE SCALE GENOMIC DNA]</scope>
    <source>
        <tissue evidence="23">Leaf</tissue>
    </source>
</reference>
<feature type="binding site" evidence="18">
    <location>
        <position position="88"/>
    </location>
    <ligand>
        <name>Ca(2+)</name>
        <dbReference type="ChEBI" id="CHEBI:29108"/>
        <label>1</label>
    </ligand>
</feature>
<evidence type="ECO:0000256" key="16">
    <source>
        <dbReference type="ARBA" id="ARBA00023324"/>
    </source>
</evidence>
<gene>
    <name evidence="23" type="ORF">DCAR_001995</name>
</gene>
<feature type="binding site" evidence="18">
    <location>
        <position position="194"/>
    </location>
    <ligand>
        <name>Ca(2+)</name>
        <dbReference type="ChEBI" id="CHEBI:29108"/>
        <label>2</label>
    </ligand>
</feature>
<evidence type="ECO:0000256" key="8">
    <source>
        <dbReference type="ARBA" id="ARBA00022617"/>
    </source>
</evidence>
<evidence type="ECO:0000256" key="13">
    <source>
        <dbReference type="ARBA" id="ARBA00023004"/>
    </source>
</evidence>
<dbReference type="GO" id="GO:0140825">
    <property type="term" value="F:lactoperoxidase activity"/>
    <property type="evidence" value="ECO:0007669"/>
    <property type="project" value="UniProtKB-EC"/>
</dbReference>
<dbReference type="FunFam" id="1.10.520.10:FF:000006">
    <property type="entry name" value="Peroxidase"/>
    <property type="match status" value="1"/>
</dbReference>
<dbReference type="FunFam" id="1.10.420.10:FF:000001">
    <property type="entry name" value="Peroxidase"/>
    <property type="match status" value="1"/>
</dbReference>
<dbReference type="PRINTS" id="PR00458">
    <property type="entry name" value="PEROXIDASE"/>
</dbReference>
<dbReference type="GO" id="GO:0046872">
    <property type="term" value="F:metal ion binding"/>
    <property type="evidence" value="ECO:0007669"/>
    <property type="project" value="UniProtKB-UniRule"/>
</dbReference>
<dbReference type="InterPro" id="IPR033905">
    <property type="entry name" value="Secretory_peroxidase"/>
</dbReference>
<dbReference type="GO" id="GO:0020037">
    <property type="term" value="F:heme binding"/>
    <property type="evidence" value="ECO:0007669"/>
    <property type="project" value="UniProtKB-UniRule"/>
</dbReference>
<dbReference type="PROSITE" id="PS00436">
    <property type="entry name" value="PEROXIDASE_2"/>
    <property type="match status" value="1"/>
</dbReference>
<evidence type="ECO:0000256" key="10">
    <source>
        <dbReference type="ARBA" id="ARBA00022729"/>
    </source>
</evidence>
<evidence type="ECO:0000256" key="14">
    <source>
        <dbReference type="ARBA" id="ARBA00023157"/>
    </source>
</evidence>
<keyword evidence="12 21" id="KW-0560">Oxidoreductase</keyword>
<dbReference type="SUPFAM" id="SSF48113">
    <property type="entry name" value="Heme-dependent peroxidases"/>
    <property type="match status" value="1"/>
</dbReference>
<sequence length="332" mass="36311">METIMLHTVLEVYTCFPVVIFFGQLRSQLRTDFYASSCPKVFRIVRKEVQNAITNEMRIAASLLRLQFHDCFVNGCDGSIFLDGDDSEKLAFPNRNSARGFEVVDTIKTAVESACSGIVSCADILTIATRDSVLLSGGPNWKVFLGRRDGLVANQTGANSNLAGPTETIQSILTKFTNVGLNLTDVVALSGGHTIGSSRCGVFNTRFFNFSGTGAPDSRIETSMLSDIQNTCPAENGDGNKTVPLDRNSVDLFDNQYYKNLLDGQGLFASDQSLATGNETLTETTRPIVELYSQQNQRFLDDFVTSMIKMANISPLTGTDGEIRKNCRKVNS</sequence>
<dbReference type="InterPro" id="IPR019793">
    <property type="entry name" value="Peroxidases_heam-ligand_BS"/>
</dbReference>
<dbReference type="GO" id="GO:0006979">
    <property type="term" value="P:response to oxidative stress"/>
    <property type="evidence" value="ECO:0007669"/>
    <property type="project" value="UniProtKB-UniRule"/>
</dbReference>
<comment type="subcellular location">
    <subcellularLocation>
        <location evidence="3 21">Secreted</location>
    </subcellularLocation>
</comment>
<comment type="cofactor">
    <cofactor evidence="18 21">
        <name>heme b</name>
        <dbReference type="ChEBI" id="CHEBI:60344"/>
    </cofactor>
    <text evidence="18 21">Binds 1 heme b (iron(II)-protoporphyrin IX) group per subunit.</text>
</comment>
<dbReference type="STRING" id="79200.A0A166GTV5"/>
<accession>A0A166GTV5</accession>
<evidence type="ECO:0000256" key="19">
    <source>
        <dbReference type="PIRSR" id="PIRSR600823-4"/>
    </source>
</evidence>
<comment type="function">
    <text evidence="2">Removal of H(2)O(2), oxidation of toxic reductants, biosynthesis and degradation of lignin, suberization, auxin catabolism, response to environmental stresses such as wounding, pathogen attack and oxidative stress. These functions might be dependent on each isozyme/isoform in each plant tissue.</text>
</comment>
<feature type="active site" description="Proton acceptor" evidence="17">
    <location>
        <position position="69"/>
    </location>
</feature>
<protein>
    <recommendedName>
        <fullName evidence="5 21">Peroxidase</fullName>
        <ecNumber evidence="5 21">1.11.1.7</ecNumber>
    </recommendedName>
</protein>
<evidence type="ECO:0000256" key="15">
    <source>
        <dbReference type="ARBA" id="ARBA00023180"/>
    </source>
</evidence>
<keyword evidence="6 21" id="KW-0964">Secreted</keyword>
<keyword evidence="7 21" id="KW-0575">Peroxidase</keyword>
<evidence type="ECO:0000256" key="2">
    <source>
        <dbReference type="ARBA" id="ARBA00002322"/>
    </source>
</evidence>
<dbReference type="EC" id="1.11.1.7" evidence="5 21"/>
<dbReference type="InterPro" id="IPR019794">
    <property type="entry name" value="Peroxidases_AS"/>
</dbReference>
<dbReference type="PANTHER" id="PTHR31388">
    <property type="entry name" value="PEROXIDASE 72-RELATED"/>
    <property type="match status" value="1"/>
</dbReference>
<feature type="domain" description="Plant heme peroxidase family profile" evidence="22">
    <location>
        <begin position="28"/>
        <end position="331"/>
    </location>
</feature>
<evidence type="ECO:0000256" key="20">
    <source>
        <dbReference type="PIRSR" id="PIRSR600823-5"/>
    </source>
</evidence>
<feature type="disulfide bond" evidence="20">
    <location>
        <begin position="38"/>
        <end position="115"/>
    </location>
</feature>